<evidence type="ECO:0000259" key="9">
    <source>
        <dbReference type="Pfam" id="PF21082"/>
    </source>
</evidence>
<accession>A0A7C9TA22</accession>
<feature type="domain" description="Mechanosensitive ion channel MscS C-terminal" evidence="9">
    <location>
        <begin position="335"/>
        <end position="418"/>
    </location>
</feature>
<reference evidence="11 12" key="1">
    <citation type="submission" date="2019-09" db="EMBL/GenBank/DDBJ databases">
        <title>H2 Metabolism Revealed by Metagenomic Analysis in Subglacial Sediment of East Antarctica.</title>
        <authorList>
            <person name="Yang Z."/>
            <person name="Zhang Y."/>
            <person name="Lv Y."/>
            <person name="Yan W."/>
            <person name="Xiao X."/>
            <person name="Sun B."/>
            <person name="Ma H."/>
        </authorList>
    </citation>
    <scope>NUCLEOTIDE SEQUENCE [LARGE SCALE GENOMIC DNA]</scope>
    <source>
        <strain evidence="11">Bin2_2</strain>
    </source>
</reference>
<dbReference type="Gene3D" id="2.30.30.60">
    <property type="match status" value="1"/>
</dbReference>
<evidence type="ECO:0000256" key="3">
    <source>
        <dbReference type="ARBA" id="ARBA00022475"/>
    </source>
</evidence>
<keyword evidence="4 7" id="KW-0812">Transmembrane</keyword>
<dbReference type="EMBL" id="JAAFGW010000180">
    <property type="protein sequence ID" value="NDP48921.1"/>
    <property type="molecule type" value="Genomic_DNA"/>
</dbReference>
<protein>
    <submittedName>
        <fullName evidence="11">Mechanosensitive ion channel</fullName>
    </submittedName>
</protein>
<keyword evidence="5 7" id="KW-1133">Transmembrane helix</keyword>
<evidence type="ECO:0000256" key="6">
    <source>
        <dbReference type="ARBA" id="ARBA00023136"/>
    </source>
</evidence>
<dbReference type="PANTHER" id="PTHR30347:SF1">
    <property type="entry name" value="MECHANOSENSITIVE CHANNEL MSCK"/>
    <property type="match status" value="1"/>
</dbReference>
<dbReference type="Gene3D" id="1.10.287.1260">
    <property type="match status" value="1"/>
</dbReference>
<evidence type="ECO:0000256" key="1">
    <source>
        <dbReference type="ARBA" id="ARBA00004651"/>
    </source>
</evidence>
<evidence type="ECO:0000256" key="5">
    <source>
        <dbReference type="ARBA" id="ARBA00022989"/>
    </source>
</evidence>
<feature type="transmembrane region" description="Helical" evidence="7">
    <location>
        <begin position="102"/>
        <end position="120"/>
    </location>
</feature>
<comment type="subcellular location">
    <subcellularLocation>
        <location evidence="1">Cell membrane</location>
        <topology evidence="1">Multi-pass membrane protein</topology>
    </subcellularLocation>
</comment>
<dbReference type="InterPro" id="IPR023408">
    <property type="entry name" value="MscS_beta-dom_sf"/>
</dbReference>
<dbReference type="InterPro" id="IPR006685">
    <property type="entry name" value="MscS_channel_2nd"/>
</dbReference>
<evidence type="ECO:0000313" key="11">
    <source>
        <dbReference type="EMBL" id="NDP48921.1"/>
    </source>
</evidence>
<comment type="caution">
    <text evidence="11">The sequence shown here is derived from an EMBL/GenBank/DDBJ whole genome shotgun (WGS) entry which is preliminary data.</text>
</comment>
<gene>
    <name evidence="11" type="ORF">GZ085_11160</name>
</gene>
<dbReference type="InterPro" id="IPR052702">
    <property type="entry name" value="MscS-like_channel"/>
</dbReference>
<evidence type="ECO:0000259" key="10">
    <source>
        <dbReference type="Pfam" id="PF21088"/>
    </source>
</evidence>
<feature type="domain" description="Mechanosensitive ion channel MscS" evidence="8">
    <location>
        <begin position="261"/>
        <end position="326"/>
    </location>
</feature>
<dbReference type="Gene3D" id="3.30.70.100">
    <property type="match status" value="1"/>
</dbReference>
<dbReference type="InterPro" id="IPR049278">
    <property type="entry name" value="MS_channel_C"/>
</dbReference>
<organism evidence="11 12">
    <name type="scientific">Sulfuriferula multivorans</name>
    <dbReference type="NCBI Taxonomy" id="1559896"/>
    <lineage>
        <taxon>Bacteria</taxon>
        <taxon>Pseudomonadati</taxon>
        <taxon>Pseudomonadota</taxon>
        <taxon>Betaproteobacteria</taxon>
        <taxon>Nitrosomonadales</taxon>
        <taxon>Sulfuricellaceae</taxon>
        <taxon>Sulfuriferula</taxon>
    </lineage>
</organism>
<dbReference type="InterPro" id="IPR049142">
    <property type="entry name" value="MS_channel_1st"/>
</dbReference>
<evidence type="ECO:0000256" key="7">
    <source>
        <dbReference type="SAM" id="Phobius"/>
    </source>
</evidence>
<dbReference type="SUPFAM" id="SSF82861">
    <property type="entry name" value="Mechanosensitive channel protein MscS (YggB), transmembrane region"/>
    <property type="match status" value="1"/>
</dbReference>
<dbReference type="Proteomes" id="UP000483432">
    <property type="component" value="Unassembled WGS sequence"/>
</dbReference>
<dbReference type="AlphaFoldDB" id="A0A7C9TA22"/>
<evidence type="ECO:0000256" key="4">
    <source>
        <dbReference type="ARBA" id="ARBA00022692"/>
    </source>
</evidence>
<dbReference type="Pfam" id="PF21082">
    <property type="entry name" value="MS_channel_3rd"/>
    <property type="match status" value="1"/>
</dbReference>
<feature type="transmembrane region" description="Helical" evidence="7">
    <location>
        <begin position="132"/>
        <end position="152"/>
    </location>
</feature>
<dbReference type="InterPro" id="IPR010920">
    <property type="entry name" value="LSM_dom_sf"/>
</dbReference>
<dbReference type="InterPro" id="IPR011066">
    <property type="entry name" value="MscS_channel_C_sf"/>
</dbReference>
<feature type="transmembrane region" description="Helical" evidence="7">
    <location>
        <begin position="222"/>
        <end position="246"/>
    </location>
</feature>
<keyword evidence="6 7" id="KW-0472">Membrane</keyword>
<dbReference type="SUPFAM" id="SSF50182">
    <property type="entry name" value="Sm-like ribonucleoproteins"/>
    <property type="match status" value="1"/>
</dbReference>
<comment type="similarity">
    <text evidence="2">Belongs to the MscS (TC 1.A.23) family.</text>
</comment>
<dbReference type="GO" id="GO:0005886">
    <property type="term" value="C:plasma membrane"/>
    <property type="evidence" value="ECO:0007669"/>
    <property type="project" value="UniProtKB-SubCell"/>
</dbReference>
<feature type="transmembrane region" description="Helical" evidence="7">
    <location>
        <begin position="172"/>
        <end position="195"/>
    </location>
</feature>
<proteinExistence type="inferred from homology"/>
<evidence type="ECO:0000313" key="12">
    <source>
        <dbReference type="Proteomes" id="UP000483432"/>
    </source>
</evidence>
<feature type="domain" description="Mechanosensitive ion channel transmembrane helices 2/3" evidence="10">
    <location>
        <begin position="218"/>
        <end position="259"/>
    </location>
</feature>
<dbReference type="Pfam" id="PF21088">
    <property type="entry name" value="MS_channel_1st"/>
    <property type="match status" value="1"/>
</dbReference>
<name>A0A7C9TA22_9PROT</name>
<dbReference type="InterPro" id="IPR011014">
    <property type="entry name" value="MscS_channel_TM-2"/>
</dbReference>
<feature type="transmembrane region" description="Helical" evidence="7">
    <location>
        <begin position="24"/>
        <end position="43"/>
    </location>
</feature>
<sequence length="444" mass="48922">MPNTLPADIQALLGSWQALIRDPLVWWEVGVIFAAAAGALLLYRFLSQGLVERTEQNAEFAVRHLALKTLQRVLFPISMLIGVVAGRALLAHQGMSVELLNLAVPLLVSLVTIRTVVYFLRKTFRPSPMVKAWENIISTSVWIVVALHLLGWLPAVLEGLDGMAMQMGEKRISVLAVGKLVLAVAVLWMLALWVARLIENRISKAEYVNASMQVAMVKLSKFLLLLLAFLLALDAVGIDLTALTVFGGALGVGLGFGLQRIASNFISGFIVLFDRSIRPGDVITIGEKFGWVQELRARYVVVRDRDGVDRLIPNETLITNEVINWSFSDRNVRLKIPVSISYDNDPEQALGLLREAAMANPRVLADPEPATRLMAFGDNGIELELRVWIQDPELGLANVRSDINLAIWRAFKGAGIVIPYPQRDVHIRGGLEALVPVPADTDTH</sequence>
<dbReference type="PANTHER" id="PTHR30347">
    <property type="entry name" value="POTASSIUM CHANNEL RELATED"/>
    <property type="match status" value="1"/>
</dbReference>
<keyword evidence="3" id="KW-1003">Cell membrane</keyword>
<evidence type="ECO:0000256" key="2">
    <source>
        <dbReference type="ARBA" id="ARBA00008017"/>
    </source>
</evidence>
<dbReference type="GO" id="GO:0008381">
    <property type="term" value="F:mechanosensitive monoatomic ion channel activity"/>
    <property type="evidence" value="ECO:0007669"/>
    <property type="project" value="UniProtKB-ARBA"/>
</dbReference>
<feature type="transmembrane region" description="Helical" evidence="7">
    <location>
        <begin position="73"/>
        <end position="90"/>
    </location>
</feature>
<dbReference type="Pfam" id="PF00924">
    <property type="entry name" value="MS_channel_2nd"/>
    <property type="match status" value="1"/>
</dbReference>
<evidence type="ECO:0000259" key="8">
    <source>
        <dbReference type="Pfam" id="PF00924"/>
    </source>
</evidence>
<dbReference type="SUPFAM" id="SSF82689">
    <property type="entry name" value="Mechanosensitive channel protein MscS (YggB), C-terminal domain"/>
    <property type="match status" value="1"/>
</dbReference>